<protein>
    <submittedName>
        <fullName evidence="1">Uncharacterized protein</fullName>
    </submittedName>
</protein>
<sequence>MIGEAYNIIEKKVEEMDQKIYNQYQPQITEFYQKKYEKLYECLQPLKHDQQKQYLDCLKKYEKVDLNISHALENGKNQLYNCINLQYQITQKPPSYQPKNFSFNQQVQMCADEFEKDTIKVIENQLKTIKID</sequence>
<dbReference type="AlphaFoldDB" id="I7MFT7"/>
<dbReference type="InParanoid" id="I7MFT7"/>
<gene>
    <name evidence="1" type="ORF">TTHERM_00411350</name>
</gene>
<dbReference type="RefSeq" id="XP_001020829.1">
    <property type="nucleotide sequence ID" value="XM_001020829.2"/>
</dbReference>
<evidence type="ECO:0000313" key="1">
    <source>
        <dbReference type="EMBL" id="EAS00584.1"/>
    </source>
</evidence>
<keyword evidence="2" id="KW-1185">Reference proteome</keyword>
<dbReference type="KEGG" id="tet:TTHERM_00411350"/>
<accession>I7MFT7</accession>
<evidence type="ECO:0000313" key="2">
    <source>
        <dbReference type="Proteomes" id="UP000009168"/>
    </source>
</evidence>
<dbReference type="EMBL" id="GG662612">
    <property type="protein sequence ID" value="EAS00584.1"/>
    <property type="molecule type" value="Genomic_DNA"/>
</dbReference>
<dbReference type="HOGENOM" id="CLU_1921343_0_0_1"/>
<reference evidence="2" key="1">
    <citation type="journal article" date="2006" name="PLoS Biol.">
        <title>Macronuclear genome sequence of the ciliate Tetrahymena thermophila, a model eukaryote.</title>
        <authorList>
            <person name="Eisen J.A."/>
            <person name="Coyne R.S."/>
            <person name="Wu M."/>
            <person name="Wu D."/>
            <person name="Thiagarajan M."/>
            <person name="Wortman J.R."/>
            <person name="Badger J.H."/>
            <person name="Ren Q."/>
            <person name="Amedeo P."/>
            <person name="Jones K.M."/>
            <person name="Tallon L.J."/>
            <person name="Delcher A.L."/>
            <person name="Salzberg S.L."/>
            <person name="Silva J.C."/>
            <person name="Haas B.J."/>
            <person name="Majoros W.H."/>
            <person name="Farzad M."/>
            <person name="Carlton J.M."/>
            <person name="Smith R.K. Jr."/>
            <person name="Garg J."/>
            <person name="Pearlman R.E."/>
            <person name="Karrer K.M."/>
            <person name="Sun L."/>
            <person name="Manning G."/>
            <person name="Elde N.C."/>
            <person name="Turkewitz A.P."/>
            <person name="Asai D.J."/>
            <person name="Wilkes D.E."/>
            <person name="Wang Y."/>
            <person name="Cai H."/>
            <person name="Collins K."/>
            <person name="Stewart B.A."/>
            <person name="Lee S.R."/>
            <person name="Wilamowska K."/>
            <person name="Weinberg Z."/>
            <person name="Ruzzo W.L."/>
            <person name="Wloga D."/>
            <person name="Gaertig J."/>
            <person name="Frankel J."/>
            <person name="Tsao C.-C."/>
            <person name="Gorovsky M.A."/>
            <person name="Keeling P.J."/>
            <person name="Waller R.F."/>
            <person name="Patron N.J."/>
            <person name="Cherry J.M."/>
            <person name="Stover N.A."/>
            <person name="Krieger C.J."/>
            <person name="del Toro C."/>
            <person name="Ryder H.F."/>
            <person name="Williamson S.C."/>
            <person name="Barbeau R.A."/>
            <person name="Hamilton E.P."/>
            <person name="Orias E."/>
        </authorList>
    </citation>
    <scope>NUCLEOTIDE SEQUENCE [LARGE SCALE GENOMIC DNA]</scope>
    <source>
        <strain evidence="2">SB210</strain>
    </source>
</reference>
<proteinExistence type="predicted"/>
<organism evidence="1 2">
    <name type="scientific">Tetrahymena thermophila (strain SB210)</name>
    <dbReference type="NCBI Taxonomy" id="312017"/>
    <lineage>
        <taxon>Eukaryota</taxon>
        <taxon>Sar</taxon>
        <taxon>Alveolata</taxon>
        <taxon>Ciliophora</taxon>
        <taxon>Intramacronucleata</taxon>
        <taxon>Oligohymenophorea</taxon>
        <taxon>Hymenostomatida</taxon>
        <taxon>Tetrahymenina</taxon>
        <taxon>Tetrahymenidae</taxon>
        <taxon>Tetrahymena</taxon>
    </lineage>
</organism>
<name>I7MFT7_TETTS</name>
<dbReference type="Proteomes" id="UP000009168">
    <property type="component" value="Unassembled WGS sequence"/>
</dbReference>
<dbReference type="GeneID" id="7836071"/>